<dbReference type="Proteomes" id="UP000010475">
    <property type="component" value="Chromosome"/>
</dbReference>
<dbReference type="KEGG" id="csg:Cylst_2756"/>
<accession>K9WXL3</accession>
<organism evidence="4 5">
    <name type="scientific">Cylindrospermum stagnale PCC 7417</name>
    <dbReference type="NCBI Taxonomy" id="56107"/>
    <lineage>
        <taxon>Bacteria</taxon>
        <taxon>Bacillati</taxon>
        <taxon>Cyanobacteriota</taxon>
        <taxon>Cyanophyceae</taxon>
        <taxon>Nostocales</taxon>
        <taxon>Nostocaceae</taxon>
        <taxon>Cylindrospermum</taxon>
    </lineage>
</organism>
<reference evidence="4 5" key="1">
    <citation type="submission" date="2012-06" db="EMBL/GenBank/DDBJ databases">
        <title>Finished chromosome of genome of Cylindrospermum stagnale PCC 7417.</title>
        <authorList>
            <consortium name="US DOE Joint Genome Institute"/>
            <person name="Gugger M."/>
            <person name="Coursin T."/>
            <person name="Rippka R."/>
            <person name="Tandeau De Marsac N."/>
            <person name="Huntemann M."/>
            <person name="Wei C.-L."/>
            <person name="Han J."/>
            <person name="Detter J.C."/>
            <person name="Han C."/>
            <person name="Tapia R."/>
            <person name="Chen A."/>
            <person name="Kyrpides N."/>
            <person name="Mavromatis K."/>
            <person name="Markowitz V."/>
            <person name="Szeto E."/>
            <person name="Ivanova N."/>
            <person name="Pagani I."/>
            <person name="Pati A."/>
            <person name="Goodwin L."/>
            <person name="Nordberg H.P."/>
            <person name="Cantor M.N."/>
            <person name="Hua S.X."/>
            <person name="Woyke T."/>
            <person name="Kerfeld C.A."/>
        </authorList>
    </citation>
    <scope>NUCLEOTIDE SEQUENCE [LARGE SCALE GENOMIC DNA]</scope>
    <source>
        <strain evidence="4 5">PCC 7417</strain>
    </source>
</reference>
<feature type="domain" description="N-acetyltransferase" evidence="3">
    <location>
        <begin position="4"/>
        <end position="141"/>
    </location>
</feature>
<proteinExistence type="predicted"/>
<dbReference type="CDD" id="cd04301">
    <property type="entry name" value="NAT_SF"/>
    <property type="match status" value="1"/>
</dbReference>
<dbReference type="PANTHER" id="PTHR43420:SF12">
    <property type="entry name" value="N-ACETYLTRANSFERASE DOMAIN-CONTAINING PROTEIN"/>
    <property type="match status" value="1"/>
</dbReference>
<dbReference type="GO" id="GO:0016747">
    <property type="term" value="F:acyltransferase activity, transferring groups other than amino-acyl groups"/>
    <property type="evidence" value="ECO:0007669"/>
    <property type="project" value="InterPro"/>
</dbReference>
<evidence type="ECO:0000256" key="2">
    <source>
        <dbReference type="ARBA" id="ARBA00023315"/>
    </source>
</evidence>
<evidence type="ECO:0000256" key="1">
    <source>
        <dbReference type="ARBA" id="ARBA00022679"/>
    </source>
</evidence>
<sequence>MSELTIIVEDHPSPDTIRTVINNLIEYNNLSQAEKDIYQPLTILLRNDHGEIVAGLLGKTQWRWLFISHLWVAESLRRQGYGSKIMLKAEEVAKQRNCSHIYLDTFSFQAQGFYERLGYEIFGILPDFPPGHQRYFFKKDI</sequence>
<dbReference type="STRING" id="56107.Cylst_2756"/>
<dbReference type="InterPro" id="IPR000182">
    <property type="entry name" value="GNAT_dom"/>
</dbReference>
<dbReference type="HOGENOM" id="CLU_115862_2_0_3"/>
<dbReference type="PROSITE" id="PS51186">
    <property type="entry name" value="GNAT"/>
    <property type="match status" value="1"/>
</dbReference>
<keyword evidence="5" id="KW-1185">Reference proteome</keyword>
<protein>
    <submittedName>
        <fullName evidence="4">Acetyltransferase</fullName>
    </submittedName>
</protein>
<evidence type="ECO:0000259" key="3">
    <source>
        <dbReference type="PROSITE" id="PS51186"/>
    </source>
</evidence>
<dbReference type="Gene3D" id="3.40.630.30">
    <property type="match status" value="1"/>
</dbReference>
<dbReference type="PANTHER" id="PTHR43420">
    <property type="entry name" value="ACETYLTRANSFERASE"/>
    <property type="match status" value="1"/>
</dbReference>
<evidence type="ECO:0000313" key="5">
    <source>
        <dbReference type="Proteomes" id="UP000010475"/>
    </source>
</evidence>
<dbReference type="OrthoDB" id="9787920at2"/>
<evidence type="ECO:0000313" key="4">
    <source>
        <dbReference type="EMBL" id="AFZ24953.1"/>
    </source>
</evidence>
<dbReference type="InterPro" id="IPR016181">
    <property type="entry name" value="Acyl_CoA_acyltransferase"/>
</dbReference>
<dbReference type="AlphaFoldDB" id="K9WXL3"/>
<dbReference type="SUPFAM" id="SSF55729">
    <property type="entry name" value="Acyl-CoA N-acyltransferases (Nat)"/>
    <property type="match status" value="1"/>
</dbReference>
<gene>
    <name evidence="4" type="ORF">Cylst_2756</name>
</gene>
<dbReference type="InterPro" id="IPR050680">
    <property type="entry name" value="YpeA/RimI_acetyltransf"/>
</dbReference>
<dbReference type="eggNOG" id="COG0456">
    <property type="taxonomic scope" value="Bacteria"/>
</dbReference>
<keyword evidence="1 4" id="KW-0808">Transferase</keyword>
<name>K9WXL3_9NOST</name>
<keyword evidence="2" id="KW-0012">Acyltransferase</keyword>
<dbReference type="RefSeq" id="WP_015208206.1">
    <property type="nucleotide sequence ID" value="NC_019757.1"/>
</dbReference>
<dbReference type="EMBL" id="CP003642">
    <property type="protein sequence ID" value="AFZ24953.1"/>
    <property type="molecule type" value="Genomic_DNA"/>
</dbReference>
<dbReference type="Pfam" id="PF00583">
    <property type="entry name" value="Acetyltransf_1"/>
    <property type="match status" value="1"/>
</dbReference>